<dbReference type="Proteomes" id="UP000789396">
    <property type="component" value="Unassembled WGS sequence"/>
</dbReference>
<dbReference type="OrthoDB" id="494673at2759"/>
<protein>
    <submittedName>
        <fullName evidence="1">14788_t:CDS:1</fullName>
    </submittedName>
</protein>
<feature type="non-terminal residue" evidence="1">
    <location>
        <position position="1"/>
    </location>
</feature>
<evidence type="ECO:0000313" key="1">
    <source>
        <dbReference type="EMBL" id="CAG8818587.1"/>
    </source>
</evidence>
<evidence type="ECO:0000313" key="2">
    <source>
        <dbReference type="Proteomes" id="UP000789396"/>
    </source>
</evidence>
<accession>A0A9N9KAQ7</accession>
<reference evidence="1" key="1">
    <citation type="submission" date="2021-06" db="EMBL/GenBank/DDBJ databases">
        <authorList>
            <person name="Kallberg Y."/>
            <person name="Tangrot J."/>
            <person name="Rosling A."/>
        </authorList>
    </citation>
    <scope>NUCLEOTIDE SEQUENCE</scope>
    <source>
        <strain evidence="1">IN212</strain>
    </source>
</reference>
<comment type="caution">
    <text evidence="1">The sequence shown here is derived from an EMBL/GenBank/DDBJ whole genome shotgun (WGS) entry which is preliminary data.</text>
</comment>
<feature type="non-terminal residue" evidence="1">
    <location>
        <position position="103"/>
    </location>
</feature>
<gene>
    <name evidence="1" type="ORF">RFULGI_LOCUS19432</name>
</gene>
<sequence>EPPVPGAVRITLQAPSTLTTPSYCNGSLPCTFWSSNQIQYPSDSAGVAFFTTRAAVTNFPNQPGCNPFNVASPTSQCLVNTRNNPNNITLLPKSYIADIENYT</sequence>
<name>A0A9N9KAQ7_9GLOM</name>
<proteinExistence type="predicted"/>
<organism evidence="1 2">
    <name type="scientific">Racocetra fulgida</name>
    <dbReference type="NCBI Taxonomy" id="60492"/>
    <lineage>
        <taxon>Eukaryota</taxon>
        <taxon>Fungi</taxon>
        <taxon>Fungi incertae sedis</taxon>
        <taxon>Mucoromycota</taxon>
        <taxon>Glomeromycotina</taxon>
        <taxon>Glomeromycetes</taxon>
        <taxon>Diversisporales</taxon>
        <taxon>Gigasporaceae</taxon>
        <taxon>Racocetra</taxon>
    </lineage>
</organism>
<dbReference type="AlphaFoldDB" id="A0A9N9KAQ7"/>
<keyword evidence="2" id="KW-1185">Reference proteome</keyword>
<dbReference type="EMBL" id="CAJVPZ010096094">
    <property type="protein sequence ID" value="CAG8818587.1"/>
    <property type="molecule type" value="Genomic_DNA"/>
</dbReference>